<name>A0A7R9Q6C9_9ACAR</name>
<feature type="non-terminal residue" evidence="1">
    <location>
        <position position="197"/>
    </location>
</feature>
<reference evidence="1" key="1">
    <citation type="submission" date="2020-11" db="EMBL/GenBank/DDBJ databases">
        <authorList>
            <person name="Tran Van P."/>
        </authorList>
    </citation>
    <scope>NUCLEOTIDE SEQUENCE</scope>
</reference>
<dbReference type="EMBL" id="OC868095">
    <property type="protein sequence ID" value="CAD7633854.1"/>
    <property type="molecule type" value="Genomic_DNA"/>
</dbReference>
<proteinExistence type="predicted"/>
<organism evidence="1">
    <name type="scientific">Medioppia subpectinata</name>
    <dbReference type="NCBI Taxonomy" id="1979941"/>
    <lineage>
        <taxon>Eukaryota</taxon>
        <taxon>Metazoa</taxon>
        <taxon>Ecdysozoa</taxon>
        <taxon>Arthropoda</taxon>
        <taxon>Chelicerata</taxon>
        <taxon>Arachnida</taxon>
        <taxon>Acari</taxon>
        <taxon>Acariformes</taxon>
        <taxon>Sarcoptiformes</taxon>
        <taxon>Oribatida</taxon>
        <taxon>Brachypylina</taxon>
        <taxon>Oppioidea</taxon>
        <taxon>Oppiidae</taxon>
        <taxon>Medioppia</taxon>
    </lineage>
</organism>
<dbReference type="EMBL" id="CAJPIZ010013520">
    <property type="protein sequence ID" value="CAG2114284.1"/>
    <property type="molecule type" value="Genomic_DNA"/>
</dbReference>
<dbReference type="AlphaFoldDB" id="A0A7R9Q6C9"/>
<sequence length="197" mass="22925">MSHPDVNSGWGYDCLPDRKAEVVSKVYPRLIQCFDNRWGPKNDTLIDCCHEFELITAMKTVFDKECTVQSPVPVREAISENHHDCMANYDIEVDKDFCDKQENMSSMGVPPGFGDDYNCYDLVYNYRTKYERNADTFGFECTAQKWEEYEHNVMPVIKHCLVDKWQHRLNKSGLANHQAVNRDNCFVLDGQCIFTKI</sequence>
<accession>A0A7R9Q6C9</accession>
<dbReference type="Proteomes" id="UP000759131">
    <property type="component" value="Unassembled WGS sequence"/>
</dbReference>
<evidence type="ECO:0000313" key="2">
    <source>
        <dbReference type="Proteomes" id="UP000759131"/>
    </source>
</evidence>
<gene>
    <name evidence="1" type="ORF">OSB1V03_LOCUS14250</name>
</gene>
<keyword evidence="2" id="KW-1185">Reference proteome</keyword>
<evidence type="ECO:0000313" key="1">
    <source>
        <dbReference type="EMBL" id="CAD7633854.1"/>
    </source>
</evidence>
<protein>
    <submittedName>
        <fullName evidence="1">Uncharacterized protein</fullName>
    </submittedName>
</protein>